<sequence length="344" mass="34156">MVDLSAPGPVGATDVVGSEDPTIGEVSEGRVLRTILARTPEGRDALLGPGDDAAVVAAPSGSVVATTDTLVEGPDFRAAWSSGYDLGWKAAAVNLADIAAMGARPTALLVALAVPKDRRLSFVAALADGLRDACEALAPGCAVVGGDLTVSATLVIAVTALGDLEGRAAVTRAGARVGDDVAIAGEMGHAAHGLSVLFGRFHPEGAAVAVDPAVLGDGEANAIAAQLRPVPPIGLGPVAALAGATAMMDVSDGLALDAGRMADASGVTIALERSALGAHPRRALAGGEDHALLATFPVGALPPGFRRIGSVLPRQDGAAVLYDGEPVSALGWDPYRDAGADVSD</sequence>
<feature type="binding site" evidence="1">
    <location>
        <position position="66"/>
    </location>
    <ligand>
        <name>Mg(2+)</name>
        <dbReference type="ChEBI" id="CHEBI:18420"/>
        <label>4</label>
    </ligand>
</feature>
<protein>
    <recommendedName>
        <fullName evidence="1">Thiamine-monophosphate kinase</fullName>
        <shortName evidence="1">TMP kinase</shortName>
        <shortName evidence="1">Thiamine-phosphate kinase</shortName>
        <ecNumber evidence="1">2.7.4.16</ecNumber>
    </recommendedName>
</protein>
<dbReference type="PANTHER" id="PTHR30270">
    <property type="entry name" value="THIAMINE-MONOPHOSPHATE KINASE"/>
    <property type="match status" value="1"/>
</dbReference>
<dbReference type="NCBIfam" id="TIGR01379">
    <property type="entry name" value="thiL"/>
    <property type="match status" value="1"/>
</dbReference>
<feature type="domain" description="PurM-like N-terminal" evidence="3">
    <location>
        <begin position="50"/>
        <end position="162"/>
    </location>
</feature>
<feature type="binding site" evidence="1">
    <location>
        <position position="252"/>
    </location>
    <ligand>
        <name>Mg(2+)</name>
        <dbReference type="ChEBI" id="CHEBI:18420"/>
        <label>5</label>
    </ligand>
</feature>
<organism evidence="4 5">
    <name type="scientific">Microbacterium azadirachtae</name>
    <dbReference type="NCBI Taxonomy" id="582680"/>
    <lineage>
        <taxon>Bacteria</taxon>
        <taxon>Bacillati</taxon>
        <taxon>Actinomycetota</taxon>
        <taxon>Actinomycetes</taxon>
        <taxon>Micrococcales</taxon>
        <taxon>Microbacteriaceae</taxon>
        <taxon>Microbacterium</taxon>
    </lineage>
</organism>
<dbReference type="RefSeq" id="WP_091734510.1">
    <property type="nucleotide sequence ID" value="NZ_FOYR01000001.1"/>
</dbReference>
<feature type="binding site" evidence="1">
    <location>
        <position position="172"/>
    </location>
    <ligand>
        <name>ATP</name>
        <dbReference type="ChEBI" id="CHEBI:30616"/>
    </ligand>
</feature>
<name>A0A1I6FST4_9MICO</name>
<dbReference type="Gene3D" id="3.30.1330.10">
    <property type="entry name" value="PurM-like, N-terminal domain"/>
    <property type="match status" value="1"/>
</dbReference>
<dbReference type="Pfam" id="PF00586">
    <property type="entry name" value="AIRS"/>
    <property type="match status" value="1"/>
</dbReference>
<dbReference type="HAMAP" id="MF_02128">
    <property type="entry name" value="TMP_kinase"/>
    <property type="match status" value="1"/>
</dbReference>
<dbReference type="GO" id="GO:0009228">
    <property type="term" value="P:thiamine biosynthetic process"/>
    <property type="evidence" value="ECO:0007669"/>
    <property type="project" value="UniProtKB-KW"/>
</dbReference>
<dbReference type="EC" id="2.7.4.16" evidence="1"/>
<keyword evidence="1" id="KW-0784">Thiamine biosynthesis</keyword>
<dbReference type="EMBL" id="FOYR01000001">
    <property type="protein sequence ID" value="SFR33020.1"/>
    <property type="molecule type" value="Genomic_DNA"/>
</dbReference>
<feature type="binding site" evidence="1">
    <location>
        <position position="97"/>
    </location>
    <ligand>
        <name>Mg(2+)</name>
        <dbReference type="ChEBI" id="CHEBI:18420"/>
        <label>4</label>
    </ligand>
</feature>
<dbReference type="SUPFAM" id="SSF55326">
    <property type="entry name" value="PurM N-terminal domain-like"/>
    <property type="match status" value="1"/>
</dbReference>
<feature type="binding site" evidence="1">
    <location>
        <begin position="146"/>
        <end position="147"/>
    </location>
    <ligand>
        <name>ATP</name>
        <dbReference type="ChEBI" id="CHEBI:30616"/>
    </ligand>
</feature>
<feature type="binding site" evidence="1">
    <location>
        <position position="68"/>
    </location>
    <ligand>
        <name>Mg(2+)</name>
        <dbReference type="ChEBI" id="CHEBI:18420"/>
        <label>2</label>
    </ligand>
</feature>
<evidence type="ECO:0000259" key="3">
    <source>
        <dbReference type="Pfam" id="PF00586"/>
    </source>
</evidence>
<reference evidence="5" key="1">
    <citation type="submission" date="2016-10" db="EMBL/GenBank/DDBJ databases">
        <authorList>
            <person name="Varghese N."/>
            <person name="Submissions S."/>
        </authorList>
    </citation>
    <scope>NUCLEOTIDE SEQUENCE [LARGE SCALE GENOMIC DNA]</scope>
    <source>
        <strain evidence="5">CL127</strain>
    </source>
</reference>
<keyword evidence="1" id="KW-0547">Nucleotide-binding</keyword>
<dbReference type="InterPro" id="IPR006283">
    <property type="entry name" value="ThiL-like"/>
</dbReference>
<dbReference type="InterPro" id="IPR016188">
    <property type="entry name" value="PurM-like_N"/>
</dbReference>
<keyword evidence="1" id="KW-0808">Transferase</keyword>
<dbReference type="PANTHER" id="PTHR30270:SF0">
    <property type="entry name" value="THIAMINE-MONOPHOSPHATE KINASE"/>
    <property type="match status" value="1"/>
</dbReference>
<evidence type="ECO:0000256" key="2">
    <source>
        <dbReference type="SAM" id="MobiDB-lite"/>
    </source>
</evidence>
<dbReference type="GO" id="GO:0000287">
    <property type="term" value="F:magnesium ion binding"/>
    <property type="evidence" value="ECO:0007669"/>
    <property type="project" value="UniProtKB-UniRule"/>
</dbReference>
<evidence type="ECO:0000256" key="1">
    <source>
        <dbReference type="HAMAP-Rule" id="MF_02128"/>
    </source>
</evidence>
<feature type="binding site" evidence="1">
    <location>
        <position position="52"/>
    </location>
    <ligand>
        <name>Mg(2+)</name>
        <dbReference type="ChEBI" id="CHEBI:18420"/>
        <label>3</label>
    </ligand>
</feature>
<keyword evidence="1" id="KW-0479">Metal-binding</keyword>
<comment type="similarity">
    <text evidence="1">Belongs to the thiamine-monophosphate kinase family.</text>
</comment>
<dbReference type="SUPFAM" id="SSF56042">
    <property type="entry name" value="PurM C-terminal domain-like"/>
    <property type="match status" value="1"/>
</dbReference>
<dbReference type="PIRSF" id="PIRSF005303">
    <property type="entry name" value="Thiam_monoph_kin"/>
    <property type="match status" value="1"/>
</dbReference>
<dbReference type="UniPathway" id="UPA00060">
    <property type="reaction ID" value="UER00142"/>
</dbReference>
<dbReference type="Proteomes" id="UP000198877">
    <property type="component" value="Unassembled WGS sequence"/>
</dbReference>
<feature type="binding site" evidence="1">
    <location>
        <position position="251"/>
    </location>
    <ligand>
        <name>ATP</name>
        <dbReference type="ChEBI" id="CHEBI:30616"/>
    </ligand>
</feature>
<dbReference type="InterPro" id="IPR036676">
    <property type="entry name" value="PurM-like_C_sf"/>
</dbReference>
<evidence type="ECO:0000313" key="4">
    <source>
        <dbReference type="EMBL" id="SFR33020.1"/>
    </source>
</evidence>
<feature type="binding site" evidence="1">
    <location>
        <position position="147"/>
    </location>
    <ligand>
        <name>Mg(2+)</name>
        <dbReference type="ChEBI" id="CHEBI:18420"/>
        <label>1</label>
    </ligand>
</feature>
<comment type="miscellaneous">
    <text evidence="1">Reaction mechanism of ThiL seems to utilize a direct, inline transfer of the gamma-phosphate of ATP to TMP rather than a phosphorylated enzyme intermediate.</text>
</comment>
<feature type="binding site" evidence="1">
    <location>
        <position position="75"/>
    </location>
    <ligand>
        <name>substrate</name>
    </ligand>
</feature>
<feature type="binding site" evidence="1">
    <location>
        <position position="68"/>
    </location>
    <ligand>
        <name>Mg(2+)</name>
        <dbReference type="ChEBI" id="CHEBI:18420"/>
        <label>1</label>
    </ligand>
</feature>
<dbReference type="CDD" id="cd02194">
    <property type="entry name" value="ThiL"/>
    <property type="match status" value="1"/>
</dbReference>
<keyword evidence="1" id="KW-0460">Magnesium</keyword>
<dbReference type="GO" id="GO:0005524">
    <property type="term" value="F:ATP binding"/>
    <property type="evidence" value="ECO:0007669"/>
    <property type="project" value="UniProtKB-UniRule"/>
</dbReference>
<dbReference type="InterPro" id="IPR036921">
    <property type="entry name" value="PurM-like_N_sf"/>
</dbReference>
<accession>A0A1I6FST4</accession>
<feature type="binding site" evidence="1">
    <location>
        <position position="332"/>
    </location>
    <ligand>
        <name>substrate</name>
    </ligand>
</feature>
<dbReference type="AlphaFoldDB" id="A0A1I6FST4"/>
<comment type="caution">
    <text evidence="1">Lacks conserved residue(s) required for the propagation of feature annotation.</text>
</comment>
<comment type="catalytic activity">
    <reaction evidence="1">
        <text>thiamine phosphate + ATP = thiamine diphosphate + ADP</text>
        <dbReference type="Rhea" id="RHEA:15913"/>
        <dbReference type="ChEBI" id="CHEBI:30616"/>
        <dbReference type="ChEBI" id="CHEBI:37575"/>
        <dbReference type="ChEBI" id="CHEBI:58937"/>
        <dbReference type="ChEBI" id="CHEBI:456216"/>
        <dbReference type="EC" id="2.7.4.16"/>
    </reaction>
</comment>
<feature type="binding site" evidence="1">
    <location>
        <position position="249"/>
    </location>
    <ligand>
        <name>Mg(2+)</name>
        <dbReference type="ChEBI" id="CHEBI:18420"/>
        <label>3</label>
    </ligand>
</feature>
<feature type="binding site" evidence="1">
    <location>
        <position position="52"/>
    </location>
    <ligand>
        <name>Mg(2+)</name>
        <dbReference type="ChEBI" id="CHEBI:18420"/>
        <label>4</label>
    </ligand>
</feature>
<feature type="region of interest" description="Disordered" evidence="2">
    <location>
        <begin position="1"/>
        <end position="20"/>
    </location>
</feature>
<feature type="binding site" evidence="1">
    <location>
        <position position="288"/>
    </location>
    <ligand>
        <name>substrate</name>
    </ligand>
</feature>
<keyword evidence="1 4" id="KW-0418">Kinase</keyword>
<dbReference type="GO" id="GO:0009229">
    <property type="term" value="P:thiamine diphosphate biosynthetic process"/>
    <property type="evidence" value="ECO:0007669"/>
    <property type="project" value="UniProtKB-UniRule"/>
</dbReference>
<comment type="function">
    <text evidence="1">Catalyzes the ATP-dependent phosphorylation of thiamine-monophosphate (TMP) to form thiamine-pyrophosphate (TPP), the active form of vitamin B1.</text>
</comment>
<dbReference type="GO" id="GO:0009030">
    <property type="term" value="F:thiamine-phosphate kinase activity"/>
    <property type="evidence" value="ECO:0007669"/>
    <property type="project" value="UniProtKB-UniRule"/>
</dbReference>
<comment type="pathway">
    <text evidence="1">Cofactor biosynthesis; thiamine diphosphate biosynthesis; thiamine diphosphate from thiamine phosphate: step 1/1.</text>
</comment>
<gene>
    <name evidence="1" type="primary">thiL</name>
    <name evidence="4" type="ORF">SAMN04488591_0272</name>
</gene>
<dbReference type="Gene3D" id="3.90.650.10">
    <property type="entry name" value="PurM-like C-terminal domain"/>
    <property type="match status" value="1"/>
</dbReference>
<evidence type="ECO:0000313" key="5">
    <source>
        <dbReference type="Proteomes" id="UP000198877"/>
    </source>
</evidence>
<proteinExistence type="inferred from homology"/>
<feature type="binding site" evidence="1">
    <location>
        <position position="97"/>
    </location>
    <ligand>
        <name>Mg(2+)</name>
        <dbReference type="ChEBI" id="CHEBI:18420"/>
        <label>2</label>
    </ligand>
</feature>
<feature type="binding site" evidence="1">
    <location>
        <position position="67"/>
    </location>
    <ligand>
        <name>Mg(2+)</name>
        <dbReference type="ChEBI" id="CHEBI:18420"/>
        <label>1</label>
    </ligand>
</feature>
<feature type="binding site" evidence="1">
    <location>
        <position position="97"/>
    </location>
    <ligand>
        <name>Mg(2+)</name>
        <dbReference type="ChEBI" id="CHEBI:18420"/>
        <label>3</label>
    </ligand>
</feature>
<keyword evidence="1" id="KW-0067">ATP-binding</keyword>